<proteinExistence type="inferred from homology"/>
<dbReference type="PANTHER" id="PTHR23359">
    <property type="entry name" value="NUCLEOTIDE KINASE"/>
    <property type="match status" value="1"/>
</dbReference>
<dbReference type="SUPFAM" id="SSF52540">
    <property type="entry name" value="P-loop containing nucleoside triphosphate hydrolases"/>
    <property type="match status" value="1"/>
</dbReference>
<keyword evidence="5" id="KW-0479">Metal-binding</keyword>
<evidence type="ECO:0000256" key="2">
    <source>
        <dbReference type="ARBA" id="ARBA00022727"/>
    </source>
</evidence>
<accession>A0A831YDJ4</accession>
<keyword evidence="5" id="KW-0862">Zinc</keyword>
<dbReference type="Proteomes" id="UP000885621">
    <property type="component" value="Unassembled WGS sequence"/>
</dbReference>
<feature type="binding site" evidence="5">
    <location>
        <position position="178"/>
    </location>
    <ligand>
        <name>AMP</name>
        <dbReference type="ChEBI" id="CHEBI:456215"/>
    </ligand>
</feature>
<dbReference type="PRINTS" id="PR00094">
    <property type="entry name" value="ADENYLTKNASE"/>
</dbReference>
<dbReference type="PROSITE" id="PS00113">
    <property type="entry name" value="ADENYLATE_KINASE"/>
    <property type="match status" value="1"/>
</dbReference>
<dbReference type="NCBIfam" id="NF001381">
    <property type="entry name" value="PRK00279.1-3"/>
    <property type="match status" value="1"/>
</dbReference>
<feature type="binding site" evidence="5">
    <location>
        <position position="160"/>
    </location>
    <ligand>
        <name>Zn(2+)</name>
        <dbReference type="ChEBI" id="CHEBI:29105"/>
        <note>structural</note>
    </ligand>
</feature>
<dbReference type="InterPro" id="IPR007862">
    <property type="entry name" value="Adenylate_kinase_lid-dom"/>
</dbReference>
<reference evidence="9" key="1">
    <citation type="journal article" date="2020" name="mSystems">
        <title>Genome- and Community-Level Interaction Insights into Carbon Utilization and Element Cycling Functions of Hydrothermarchaeota in Hydrothermal Sediment.</title>
        <authorList>
            <person name="Zhou Z."/>
            <person name="Liu Y."/>
            <person name="Xu W."/>
            <person name="Pan J."/>
            <person name="Luo Z.H."/>
            <person name="Li M."/>
        </authorList>
    </citation>
    <scope>NUCLEOTIDE SEQUENCE [LARGE SCALE GENOMIC DNA]</scope>
    <source>
        <strain evidence="9">SpSt-1257</strain>
    </source>
</reference>
<comment type="domain">
    <text evidence="5">Consists of three domains, a large central CORE domain and two small peripheral domains, NMPbind and LID, which undergo movements during catalysis. The LID domain closes over the site of phosphoryl transfer upon ATP binding. Assembling and dissambling the active center during each catalytic cycle provides an effective means to prevent ATP hydrolysis. Some bacteria have evolved a zinc-coordinating structure that stabilizes the LID domain.</text>
</comment>
<dbReference type="GO" id="GO:0005524">
    <property type="term" value="F:ATP binding"/>
    <property type="evidence" value="ECO:0007669"/>
    <property type="project" value="UniProtKB-UniRule"/>
</dbReference>
<protein>
    <recommendedName>
        <fullName evidence="5 7">Adenylate kinase</fullName>
        <shortName evidence="5">AK</shortName>
        <ecNumber evidence="5 7">2.7.4.3</ecNumber>
    </recommendedName>
    <alternativeName>
        <fullName evidence="5">ATP-AMP transphosphorylase</fullName>
    </alternativeName>
    <alternativeName>
        <fullName evidence="5">ATP:AMP phosphotransferase</fullName>
    </alternativeName>
    <alternativeName>
        <fullName evidence="5">Adenylate monophosphate kinase</fullName>
    </alternativeName>
</protein>
<dbReference type="NCBIfam" id="TIGR01351">
    <property type="entry name" value="adk"/>
    <property type="match status" value="1"/>
</dbReference>
<feature type="binding site" evidence="5">
    <location>
        <begin position="18"/>
        <end position="23"/>
    </location>
    <ligand>
        <name>ATP</name>
        <dbReference type="ChEBI" id="CHEBI:30616"/>
    </ligand>
</feature>
<dbReference type="GO" id="GO:0044209">
    <property type="term" value="P:AMP salvage"/>
    <property type="evidence" value="ECO:0007669"/>
    <property type="project" value="UniProtKB-UniRule"/>
</dbReference>
<evidence type="ECO:0000256" key="4">
    <source>
        <dbReference type="ARBA" id="ARBA00022777"/>
    </source>
</evidence>
<keyword evidence="4 5" id="KW-0418">Kinase</keyword>
<dbReference type="EC" id="2.7.4.3" evidence="5 7"/>
<feature type="domain" description="Adenylate kinase active site lid" evidence="8">
    <location>
        <begin position="134"/>
        <end position="169"/>
    </location>
</feature>
<dbReference type="UniPathway" id="UPA00588">
    <property type="reaction ID" value="UER00649"/>
</dbReference>
<dbReference type="GO" id="GO:0004017">
    <property type="term" value="F:AMP kinase activity"/>
    <property type="evidence" value="ECO:0007669"/>
    <property type="project" value="UniProtKB-UniRule"/>
</dbReference>
<feature type="binding site" evidence="5">
    <location>
        <position position="39"/>
    </location>
    <ligand>
        <name>AMP</name>
        <dbReference type="ChEBI" id="CHEBI:456215"/>
    </ligand>
</feature>
<dbReference type="GO" id="GO:0008270">
    <property type="term" value="F:zinc ion binding"/>
    <property type="evidence" value="ECO:0007669"/>
    <property type="project" value="UniProtKB-UniRule"/>
</dbReference>
<feature type="binding site" evidence="5">
    <location>
        <begin position="65"/>
        <end position="67"/>
    </location>
    <ligand>
        <name>AMP</name>
        <dbReference type="ChEBI" id="CHEBI:456215"/>
    </ligand>
</feature>
<feature type="binding site" evidence="5">
    <location>
        <position position="134"/>
    </location>
    <ligand>
        <name>ATP</name>
        <dbReference type="ChEBI" id="CHEBI:30616"/>
    </ligand>
</feature>
<feature type="binding site" evidence="5">
    <location>
        <begin position="143"/>
        <end position="144"/>
    </location>
    <ligand>
        <name>ATP</name>
        <dbReference type="ChEBI" id="CHEBI:30616"/>
    </ligand>
</feature>
<evidence type="ECO:0000259" key="8">
    <source>
        <dbReference type="Pfam" id="PF05191"/>
    </source>
</evidence>
<comment type="subunit">
    <text evidence="5 7">Monomer.</text>
</comment>
<dbReference type="EMBL" id="DSFC01000043">
    <property type="protein sequence ID" value="HEV08911.1"/>
    <property type="molecule type" value="Genomic_DNA"/>
</dbReference>
<sequence length="217" mass="24583">MFKEVVLSKTVIFLGPPGAGKGTQSQLLKERDNFIQISTGDILREAVKNQTSLGLQAKKFMDEGKLVPDDLILNIISEKLEELKDKNIIFDGFPRTVAQAEGLKDMLSKIGRKIDAVILFDITDEEVVKRLSGRRVCPNCGAVYHLIYNPPKNDNVCDKCGTPLIQREDDREEVIRKRLEVYHQQTAPLIDYYKDVLIKINATLSPEDIYKHIKSVL</sequence>
<organism evidence="9">
    <name type="scientific">Sulfurihydrogenibium azorense</name>
    <dbReference type="NCBI Taxonomy" id="309806"/>
    <lineage>
        <taxon>Bacteria</taxon>
        <taxon>Pseudomonadati</taxon>
        <taxon>Aquificota</taxon>
        <taxon>Aquificia</taxon>
        <taxon>Aquificales</taxon>
        <taxon>Hydrogenothermaceae</taxon>
        <taxon>Sulfurihydrogenibium</taxon>
    </lineage>
</organism>
<dbReference type="CDD" id="cd01428">
    <property type="entry name" value="ADK"/>
    <property type="match status" value="1"/>
</dbReference>
<feature type="binding site" evidence="5">
    <location>
        <position position="44"/>
    </location>
    <ligand>
        <name>AMP</name>
        <dbReference type="ChEBI" id="CHEBI:456215"/>
    </ligand>
</feature>
<comment type="pathway">
    <text evidence="5">Purine metabolism; AMP biosynthesis via salvage pathway; AMP from ADP: step 1/1.</text>
</comment>
<evidence type="ECO:0000256" key="3">
    <source>
        <dbReference type="ARBA" id="ARBA00022741"/>
    </source>
</evidence>
<keyword evidence="1 5" id="KW-0808">Transferase</keyword>
<feature type="binding site" evidence="5">
    <location>
        <position position="167"/>
    </location>
    <ligand>
        <name>AMP</name>
        <dbReference type="ChEBI" id="CHEBI:456215"/>
    </ligand>
</feature>
<dbReference type="Pfam" id="PF05191">
    <property type="entry name" value="ADK_lid"/>
    <property type="match status" value="1"/>
</dbReference>
<dbReference type="Pfam" id="PF00406">
    <property type="entry name" value="ADK"/>
    <property type="match status" value="1"/>
</dbReference>
<comment type="function">
    <text evidence="5">Catalyzes the reversible transfer of the terminal phosphate group between ATP and AMP. Plays an important role in cellular energy homeostasis and in adenine nucleotide metabolism.</text>
</comment>
<dbReference type="InterPro" id="IPR000850">
    <property type="entry name" value="Adenylat/UMP-CMP_kin"/>
</dbReference>
<evidence type="ECO:0000256" key="6">
    <source>
        <dbReference type="RuleBase" id="RU003330"/>
    </source>
</evidence>
<dbReference type="InterPro" id="IPR006259">
    <property type="entry name" value="Adenyl_kin_sub"/>
</dbReference>
<feature type="binding site" evidence="5">
    <location>
        <position position="140"/>
    </location>
    <ligand>
        <name>Zn(2+)</name>
        <dbReference type="ChEBI" id="CHEBI:29105"/>
        <note>structural</note>
    </ligand>
</feature>
<keyword evidence="3 5" id="KW-0547">Nucleotide-binding</keyword>
<name>A0A831YDJ4_9AQUI</name>
<feature type="binding site" evidence="5">
    <location>
        <position position="204"/>
    </location>
    <ligand>
        <name>ATP</name>
        <dbReference type="ChEBI" id="CHEBI:30616"/>
    </ligand>
</feature>
<keyword evidence="2 5" id="KW-0545">Nucleotide biosynthesis</keyword>
<dbReference type="Gene3D" id="3.40.50.300">
    <property type="entry name" value="P-loop containing nucleotide triphosphate hydrolases"/>
    <property type="match status" value="1"/>
</dbReference>
<feature type="binding site" evidence="5">
    <location>
        <begin position="92"/>
        <end position="95"/>
    </location>
    <ligand>
        <name>AMP</name>
        <dbReference type="ChEBI" id="CHEBI:456215"/>
    </ligand>
</feature>
<feature type="binding site" evidence="5">
    <location>
        <position position="99"/>
    </location>
    <ligand>
        <name>AMP</name>
        <dbReference type="ChEBI" id="CHEBI:456215"/>
    </ligand>
</feature>
<dbReference type="InterPro" id="IPR027417">
    <property type="entry name" value="P-loop_NTPase"/>
</dbReference>
<feature type="binding site" evidence="5">
    <location>
        <position position="157"/>
    </location>
    <ligand>
        <name>Zn(2+)</name>
        <dbReference type="ChEBI" id="CHEBI:29105"/>
        <note>structural</note>
    </ligand>
</feature>
<evidence type="ECO:0000256" key="1">
    <source>
        <dbReference type="ARBA" id="ARBA00022679"/>
    </source>
</evidence>
<keyword evidence="5 7" id="KW-0067">ATP-binding</keyword>
<keyword evidence="5" id="KW-0963">Cytoplasm</keyword>
<dbReference type="NCBIfam" id="NF001380">
    <property type="entry name" value="PRK00279.1-2"/>
    <property type="match status" value="1"/>
</dbReference>
<feature type="binding site" evidence="5">
    <location>
        <position position="137"/>
    </location>
    <ligand>
        <name>Zn(2+)</name>
        <dbReference type="ChEBI" id="CHEBI:29105"/>
        <note>structural</note>
    </ligand>
</feature>
<evidence type="ECO:0000313" key="9">
    <source>
        <dbReference type="EMBL" id="HEV08911.1"/>
    </source>
</evidence>
<feature type="region of interest" description="NMP" evidence="5">
    <location>
        <begin position="38"/>
        <end position="67"/>
    </location>
</feature>
<dbReference type="GO" id="GO:0005737">
    <property type="term" value="C:cytoplasm"/>
    <property type="evidence" value="ECO:0007669"/>
    <property type="project" value="UniProtKB-SubCell"/>
</dbReference>
<dbReference type="HAMAP" id="MF_00235">
    <property type="entry name" value="Adenylate_kinase_Adk"/>
    <property type="match status" value="1"/>
</dbReference>
<evidence type="ECO:0000256" key="7">
    <source>
        <dbReference type="RuleBase" id="RU003331"/>
    </source>
</evidence>
<comment type="similarity">
    <text evidence="5 6">Belongs to the adenylate kinase family.</text>
</comment>
<dbReference type="FunFam" id="3.40.50.300:FF:000106">
    <property type="entry name" value="Adenylate kinase mitochondrial"/>
    <property type="match status" value="1"/>
</dbReference>
<comment type="subcellular location">
    <subcellularLocation>
        <location evidence="5 7">Cytoplasm</location>
    </subcellularLocation>
</comment>
<comment type="caution">
    <text evidence="9">The sequence shown here is derived from an EMBL/GenBank/DDBJ whole genome shotgun (WGS) entry which is preliminary data.</text>
</comment>
<dbReference type="InterPro" id="IPR033690">
    <property type="entry name" value="Adenylat_kinase_CS"/>
</dbReference>
<evidence type="ECO:0000256" key="5">
    <source>
        <dbReference type="HAMAP-Rule" id="MF_00235"/>
    </source>
</evidence>
<dbReference type="NCBIfam" id="NF011100">
    <property type="entry name" value="PRK14527.1"/>
    <property type="match status" value="1"/>
</dbReference>
<feature type="region of interest" description="LID" evidence="5">
    <location>
        <begin position="133"/>
        <end position="170"/>
    </location>
</feature>
<dbReference type="AlphaFoldDB" id="A0A831YDJ4"/>
<comment type="catalytic activity">
    <reaction evidence="5 7">
        <text>AMP + ATP = 2 ADP</text>
        <dbReference type="Rhea" id="RHEA:12973"/>
        <dbReference type="ChEBI" id="CHEBI:30616"/>
        <dbReference type="ChEBI" id="CHEBI:456215"/>
        <dbReference type="ChEBI" id="CHEBI:456216"/>
        <dbReference type="EC" id="2.7.4.3"/>
    </reaction>
</comment>
<gene>
    <name evidence="5" type="primary">adk</name>
    <name evidence="9" type="ORF">ENO34_00750</name>
</gene>